<protein>
    <submittedName>
        <fullName evidence="4">Unannotated protein</fullName>
    </submittedName>
</protein>
<dbReference type="EMBL" id="CAETWZ010000026">
    <property type="protein sequence ID" value="CAB4367644.1"/>
    <property type="molecule type" value="Genomic_DNA"/>
</dbReference>
<dbReference type="EMBL" id="CAEZXA010000037">
    <property type="protein sequence ID" value="CAB4672248.1"/>
    <property type="molecule type" value="Genomic_DNA"/>
</dbReference>
<feature type="transmembrane region" description="Helical" evidence="1">
    <location>
        <begin position="80"/>
        <end position="108"/>
    </location>
</feature>
<feature type="transmembrane region" description="Helical" evidence="1">
    <location>
        <begin position="143"/>
        <end position="165"/>
    </location>
</feature>
<feature type="transmembrane region" description="Helical" evidence="1">
    <location>
        <begin position="171"/>
        <end position="190"/>
    </location>
</feature>
<evidence type="ECO:0000313" key="4">
    <source>
        <dbReference type="EMBL" id="CAB4773239.1"/>
    </source>
</evidence>
<gene>
    <name evidence="3" type="ORF">UFOPK2334_00588</name>
    <name evidence="4" type="ORF">UFOPK2870_01430</name>
    <name evidence="2" type="ORF">UFOPK4179_00432</name>
    <name evidence="5" type="ORF">UFOPK4293_00530</name>
</gene>
<dbReference type="EMBL" id="CAFBQH010000023">
    <property type="protein sequence ID" value="CAB5047407.1"/>
    <property type="molecule type" value="Genomic_DNA"/>
</dbReference>
<dbReference type="EMBL" id="CAEZZL010000175">
    <property type="protein sequence ID" value="CAB4773239.1"/>
    <property type="molecule type" value="Genomic_DNA"/>
</dbReference>
<accession>A0A6J6VP89</accession>
<evidence type="ECO:0000256" key="1">
    <source>
        <dbReference type="SAM" id="Phobius"/>
    </source>
</evidence>
<feature type="transmembrane region" description="Helical" evidence="1">
    <location>
        <begin position="6"/>
        <end position="25"/>
    </location>
</feature>
<organism evidence="4">
    <name type="scientific">freshwater metagenome</name>
    <dbReference type="NCBI Taxonomy" id="449393"/>
    <lineage>
        <taxon>unclassified sequences</taxon>
        <taxon>metagenomes</taxon>
        <taxon>ecological metagenomes</taxon>
    </lineage>
</organism>
<keyword evidence="1" id="KW-1133">Transmembrane helix</keyword>
<evidence type="ECO:0000313" key="5">
    <source>
        <dbReference type="EMBL" id="CAB5047407.1"/>
    </source>
</evidence>
<feature type="transmembrane region" description="Helical" evidence="1">
    <location>
        <begin position="197"/>
        <end position="219"/>
    </location>
</feature>
<feature type="transmembrane region" description="Helical" evidence="1">
    <location>
        <begin position="32"/>
        <end position="53"/>
    </location>
</feature>
<keyword evidence="1" id="KW-0472">Membrane</keyword>
<sequence>MITPGSKYFFGLTGLSLISAILYMVLVNPSDLGAIALFGLAGSGALIGAMALFTRDGDVYEGEEAVGASSTGGSPSFWPIVFAFGAALVLTGLATVSAVFILGIAVLIGGGVEWSIQNWADGASADQKFNQFARARAISAIEYPGLAAVGLGVIAFFFSRVVLAVSKESGPIIFIVVATAILVVGVLIATKPSMKGTLTVVVSVLAVLALAGAGTFAALSGERHELAVASAEDHYDASHRECGEEASDHYDHLANNTVSLRSAVTATIFVKDGKVYAEAIGMKTKVDTITIPRSNATSVMFRNLDAEQHRLVVNLGSAKVAATGVVEKVGTCTQLTGENQEQVMTLTIPKPATEAEPYSFTVPGATGEIKLVVP</sequence>
<evidence type="ECO:0000313" key="3">
    <source>
        <dbReference type="EMBL" id="CAB4672248.1"/>
    </source>
</evidence>
<evidence type="ECO:0000313" key="2">
    <source>
        <dbReference type="EMBL" id="CAB4367644.1"/>
    </source>
</evidence>
<reference evidence="4" key="1">
    <citation type="submission" date="2020-05" db="EMBL/GenBank/DDBJ databases">
        <authorList>
            <person name="Chiriac C."/>
            <person name="Salcher M."/>
            <person name="Ghai R."/>
            <person name="Kavagutti S V."/>
        </authorList>
    </citation>
    <scope>NUCLEOTIDE SEQUENCE</scope>
</reference>
<keyword evidence="1" id="KW-0812">Transmembrane</keyword>
<proteinExistence type="predicted"/>
<dbReference type="AlphaFoldDB" id="A0A6J6VP89"/>
<name>A0A6J6VP89_9ZZZZ</name>